<dbReference type="OrthoDB" id="750178at2"/>
<evidence type="ECO:0000256" key="7">
    <source>
        <dbReference type="ARBA" id="ARBA00023284"/>
    </source>
</evidence>
<dbReference type="InterPro" id="IPR000889">
    <property type="entry name" value="Glutathione_peroxidase"/>
</dbReference>
<dbReference type="RefSeq" id="WP_084236431.1">
    <property type="nucleotide sequence ID" value="NZ_FWXT01000001.1"/>
</dbReference>
<dbReference type="InterPro" id="IPR050553">
    <property type="entry name" value="Thioredoxin_ResA/DsbE_sf"/>
</dbReference>
<dbReference type="GO" id="GO:0004601">
    <property type="term" value="F:peroxidase activity"/>
    <property type="evidence" value="ECO:0007669"/>
    <property type="project" value="UniProtKB-KW"/>
</dbReference>
<keyword evidence="4" id="KW-0201">Cytochrome c-type biogenesis</keyword>
<keyword evidence="8" id="KW-0732">Signal</keyword>
<keyword evidence="6" id="KW-1015">Disulfide bond</keyword>
<dbReference type="Proteomes" id="UP000192756">
    <property type="component" value="Unassembled WGS sequence"/>
</dbReference>
<dbReference type="EMBL" id="FWXT01000001">
    <property type="protein sequence ID" value="SMC38576.1"/>
    <property type="molecule type" value="Genomic_DNA"/>
</dbReference>
<dbReference type="InterPro" id="IPR000866">
    <property type="entry name" value="AhpC/TSA"/>
</dbReference>
<feature type="domain" description="Thioredoxin" evidence="9">
    <location>
        <begin position="237"/>
        <end position="385"/>
    </location>
</feature>
<dbReference type="Pfam" id="PF00578">
    <property type="entry name" value="AhpC-TSA"/>
    <property type="match status" value="1"/>
</dbReference>
<sequence>MKRKITLTLALLCSVLAVQAQNYSIKGNLAGQGNEKIILRGTEGAITVDARNNEFELSGPAGDEPFVTSINTSVDRNLYLGGGKTGMYQPAPPLDIVLSKGAKLSISGSALELNLASVTGDALNDSFTQFRKAEEPLMKQMASLQKQMVESRIMGVKDAMNEIGPKMLENRKAIMDGRKKFIKAHPEAFASLYYLSLTAKDYSAAELEAAYNGLAPTYKNTRYAKGLAEKIASLKVMNSGGPAPDFTKPDVNGKPVSLSQFRGKYVLLDFWGSWCGPCRAANPHLKELYTKYAAKGFEILGVASEKVSGQAQAEKVWKEAVEKDGLTWTNVLNNETGMKQDVVQLYSIDAYPTQILLDKEGKIVAKWVGSGGKELDAKLKTIFNN</sequence>
<organism evidence="10 11">
    <name type="scientific">Pedobacter africanus</name>
    <dbReference type="NCBI Taxonomy" id="151894"/>
    <lineage>
        <taxon>Bacteria</taxon>
        <taxon>Pseudomonadati</taxon>
        <taxon>Bacteroidota</taxon>
        <taxon>Sphingobacteriia</taxon>
        <taxon>Sphingobacteriales</taxon>
        <taxon>Sphingobacteriaceae</taxon>
        <taxon>Pedobacter</taxon>
    </lineage>
</organism>
<dbReference type="GO" id="GO:0006979">
    <property type="term" value="P:response to oxidative stress"/>
    <property type="evidence" value="ECO:0007669"/>
    <property type="project" value="InterPro"/>
</dbReference>
<dbReference type="CDD" id="cd02966">
    <property type="entry name" value="TlpA_like_family"/>
    <property type="match status" value="1"/>
</dbReference>
<dbReference type="PANTHER" id="PTHR42852">
    <property type="entry name" value="THIOL:DISULFIDE INTERCHANGE PROTEIN DSBE"/>
    <property type="match status" value="1"/>
</dbReference>
<reference evidence="11" key="1">
    <citation type="submission" date="2017-04" db="EMBL/GenBank/DDBJ databases">
        <authorList>
            <person name="Varghese N."/>
            <person name="Submissions S."/>
        </authorList>
    </citation>
    <scope>NUCLEOTIDE SEQUENCE [LARGE SCALE GENOMIC DNA]</scope>
    <source>
        <strain evidence="11">DSM 12126</strain>
    </source>
</reference>
<feature type="signal peptide" evidence="8">
    <location>
        <begin position="1"/>
        <end position="20"/>
    </location>
</feature>
<keyword evidence="5" id="KW-0560">Oxidoreductase</keyword>
<keyword evidence="3" id="KW-0575">Peroxidase</keyword>
<protein>
    <submittedName>
        <fullName evidence="10">Peroxiredoxin</fullName>
    </submittedName>
</protein>
<evidence type="ECO:0000256" key="5">
    <source>
        <dbReference type="ARBA" id="ARBA00023002"/>
    </source>
</evidence>
<evidence type="ECO:0000256" key="3">
    <source>
        <dbReference type="ARBA" id="ARBA00022559"/>
    </source>
</evidence>
<dbReference type="InterPro" id="IPR036249">
    <property type="entry name" value="Thioredoxin-like_sf"/>
</dbReference>
<dbReference type="AlphaFoldDB" id="A0A1W1YR17"/>
<evidence type="ECO:0000313" key="10">
    <source>
        <dbReference type="EMBL" id="SMC38576.1"/>
    </source>
</evidence>
<evidence type="ECO:0000259" key="9">
    <source>
        <dbReference type="PROSITE" id="PS51352"/>
    </source>
</evidence>
<gene>
    <name evidence="10" type="ORF">SAMN04488524_0135</name>
</gene>
<evidence type="ECO:0000256" key="8">
    <source>
        <dbReference type="SAM" id="SignalP"/>
    </source>
</evidence>
<dbReference type="PROSITE" id="PS51352">
    <property type="entry name" value="THIOREDOXIN_2"/>
    <property type="match status" value="1"/>
</dbReference>
<name>A0A1W1YR17_9SPHI</name>
<dbReference type="STRING" id="151894.SAMN04488524_0135"/>
<dbReference type="PROSITE" id="PS51355">
    <property type="entry name" value="GLUTATHIONE_PEROXID_3"/>
    <property type="match status" value="1"/>
</dbReference>
<evidence type="ECO:0000256" key="6">
    <source>
        <dbReference type="ARBA" id="ARBA00023157"/>
    </source>
</evidence>
<comment type="subcellular location">
    <subcellularLocation>
        <location evidence="1">Cell envelope</location>
    </subcellularLocation>
</comment>
<dbReference type="Gene3D" id="3.40.30.10">
    <property type="entry name" value="Glutaredoxin"/>
    <property type="match status" value="1"/>
</dbReference>
<evidence type="ECO:0000256" key="4">
    <source>
        <dbReference type="ARBA" id="ARBA00022748"/>
    </source>
</evidence>
<keyword evidence="11" id="KW-1185">Reference proteome</keyword>
<dbReference type="InterPro" id="IPR013766">
    <property type="entry name" value="Thioredoxin_domain"/>
</dbReference>
<feature type="chain" id="PRO_5012506602" evidence="8">
    <location>
        <begin position="21"/>
        <end position="385"/>
    </location>
</feature>
<dbReference type="GO" id="GO:0030313">
    <property type="term" value="C:cell envelope"/>
    <property type="evidence" value="ECO:0007669"/>
    <property type="project" value="UniProtKB-SubCell"/>
</dbReference>
<dbReference type="PANTHER" id="PTHR42852:SF6">
    <property type="entry name" value="THIOL:DISULFIDE INTERCHANGE PROTEIN DSBE"/>
    <property type="match status" value="1"/>
</dbReference>
<keyword evidence="7" id="KW-0676">Redox-active center</keyword>
<dbReference type="SUPFAM" id="SSF52833">
    <property type="entry name" value="Thioredoxin-like"/>
    <property type="match status" value="1"/>
</dbReference>
<evidence type="ECO:0000256" key="1">
    <source>
        <dbReference type="ARBA" id="ARBA00004196"/>
    </source>
</evidence>
<dbReference type="GO" id="GO:0017004">
    <property type="term" value="P:cytochrome complex assembly"/>
    <property type="evidence" value="ECO:0007669"/>
    <property type="project" value="UniProtKB-KW"/>
</dbReference>
<comment type="similarity">
    <text evidence="2">Belongs to the glutathione peroxidase family.</text>
</comment>
<accession>A0A1W1YR17</accession>
<evidence type="ECO:0000256" key="2">
    <source>
        <dbReference type="ARBA" id="ARBA00006926"/>
    </source>
</evidence>
<proteinExistence type="inferred from homology"/>
<evidence type="ECO:0000313" key="11">
    <source>
        <dbReference type="Proteomes" id="UP000192756"/>
    </source>
</evidence>